<accession>A0A928YQV0</accession>
<proteinExistence type="predicted"/>
<dbReference type="RefSeq" id="WP_196934112.1">
    <property type="nucleotide sequence ID" value="NZ_MU158697.1"/>
</dbReference>
<evidence type="ECO:0008006" key="3">
    <source>
        <dbReference type="Google" id="ProtNLM"/>
    </source>
</evidence>
<evidence type="ECO:0000313" key="2">
    <source>
        <dbReference type="Proteomes" id="UP000616201"/>
    </source>
</evidence>
<protein>
    <recommendedName>
        <fullName evidence="3">DUF4843 domain-containing protein</fullName>
    </recommendedName>
</protein>
<keyword evidence="2" id="KW-1185">Reference proteome</keyword>
<reference evidence="1" key="1">
    <citation type="submission" date="2018-02" db="EMBL/GenBank/DDBJ databases">
        <authorList>
            <person name="Vasarhelyi B.M."/>
            <person name="Deshmukh S."/>
            <person name="Balint B."/>
            <person name="Kukolya J."/>
        </authorList>
    </citation>
    <scope>NUCLEOTIDE SEQUENCE</scope>
    <source>
        <strain evidence="1">KB22</strain>
    </source>
</reference>
<organism evidence="1 2">
    <name type="scientific">Sphingobacterium hungaricum</name>
    <dbReference type="NCBI Taxonomy" id="2082723"/>
    <lineage>
        <taxon>Bacteria</taxon>
        <taxon>Pseudomonadati</taxon>
        <taxon>Bacteroidota</taxon>
        <taxon>Sphingobacteriia</taxon>
        <taxon>Sphingobacteriales</taxon>
        <taxon>Sphingobacteriaceae</taxon>
        <taxon>Sphingobacterium</taxon>
    </lineage>
</organism>
<dbReference type="Proteomes" id="UP000616201">
    <property type="component" value="Unassembled WGS sequence"/>
</dbReference>
<evidence type="ECO:0000313" key="1">
    <source>
        <dbReference type="EMBL" id="MBE8713967.1"/>
    </source>
</evidence>
<dbReference type="InterPro" id="IPR032299">
    <property type="entry name" value="DUF4843"/>
</dbReference>
<dbReference type="AlphaFoldDB" id="A0A928YQV0"/>
<gene>
    <name evidence="1" type="ORF">C4F49_09770</name>
</gene>
<dbReference type="PROSITE" id="PS51257">
    <property type="entry name" value="PROKAR_LIPOPROTEIN"/>
    <property type="match status" value="1"/>
</dbReference>
<dbReference type="Pfam" id="PF16132">
    <property type="entry name" value="DUF4843"/>
    <property type="match status" value="1"/>
</dbReference>
<sequence length="245" mass="28323">MKRSLYILVIVLLFGCKKDGSIETYQTESSYVYFALPNPDTNSPEKYADTTGFNFALISDIYLTETTVKIPVRIMGISSNVDRKYSVTISSESDYDPALVELSDFVIPANEYEDTLYVTIKNDVILETKIMKLKLDLVANNDFEVGNIYNKSIEISFTDQLIKPSWWNTWQIYFGTYYKEVYQAWIQIYPEGADPTGYYWNNMPPSASWISYPVTYAFIQALEKFFIDNVIYPENDSTKPRILLP</sequence>
<comment type="caution">
    <text evidence="1">The sequence shown here is derived from an EMBL/GenBank/DDBJ whole genome shotgun (WGS) entry which is preliminary data.</text>
</comment>
<dbReference type="EMBL" id="PRDK01000005">
    <property type="protein sequence ID" value="MBE8713967.1"/>
    <property type="molecule type" value="Genomic_DNA"/>
</dbReference>
<name>A0A928YQV0_9SPHI</name>